<name>A0A5J5GAM6_9RHOB</name>
<comment type="caution">
    <text evidence="1">The sequence shown here is derived from an EMBL/GenBank/DDBJ whole genome shotgun (WGS) entry which is preliminary data.</text>
</comment>
<dbReference type="RefSeq" id="WP_150446869.1">
    <property type="nucleotide sequence ID" value="NZ_VYQE01000008.1"/>
</dbReference>
<proteinExistence type="predicted"/>
<reference evidence="1 2" key="1">
    <citation type="submission" date="2019-09" db="EMBL/GenBank/DDBJ databases">
        <authorList>
            <person name="Park J.-S."/>
            <person name="Choi H.-J."/>
        </authorList>
    </citation>
    <scope>NUCLEOTIDE SEQUENCE [LARGE SCALE GENOMIC DNA]</scope>
    <source>
        <strain evidence="1 2">176SS1-4</strain>
    </source>
</reference>
<evidence type="ECO:0000313" key="2">
    <source>
        <dbReference type="Proteomes" id="UP000326554"/>
    </source>
</evidence>
<dbReference type="EMBL" id="VYQE01000008">
    <property type="protein sequence ID" value="KAA9005088.1"/>
    <property type="molecule type" value="Genomic_DNA"/>
</dbReference>
<protein>
    <recommendedName>
        <fullName evidence="3">Sulfotransferase family protein</fullName>
    </recommendedName>
</protein>
<dbReference type="Proteomes" id="UP000326554">
    <property type="component" value="Unassembled WGS sequence"/>
</dbReference>
<dbReference type="Gene3D" id="3.40.50.300">
    <property type="entry name" value="P-loop containing nucleotide triphosphate hydrolases"/>
    <property type="match status" value="1"/>
</dbReference>
<sequence length="370" mass="41632">MRTILFIGHHKVGSTALQDFLSRNGRAFLKSGLLYPPVEAEGQALLLKSALWPRRIRRKALPINAREPHNALAFQMLAETKTGRVPPFHRNLPPSGQMLRTIETLTEHHAPETLVLASEVMGRLGQKPDLISRLRDSLPEGEIHLVAAFRRIDDHLPSWHSQRLKFGHKVPSLSGRGVEFYRKTIHFNYMSMLRGWLKVLPEARLHLWSYGEVMASGGLIEKFLGEFGIRRPWLASDATMTNPSLHRGIYEIVRRANQELPPEEAKRLRALLSKSADTLGLPASRSIELFGEPMRQQMLEEFAPIDAKLGELAGRSGFFDDLNAVTRILPHPEAKVAPQALAGARELAHRRLPGPVADYLDQLDLDSEPE</sequence>
<accession>A0A5J5GAM6</accession>
<evidence type="ECO:0008006" key="3">
    <source>
        <dbReference type="Google" id="ProtNLM"/>
    </source>
</evidence>
<evidence type="ECO:0000313" key="1">
    <source>
        <dbReference type="EMBL" id="KAA9005088.1"/>
    </source>
</evidence>
<dbReference type="InterPro" id="IPR027417">
    <property type="entry name" value="P-loop_NTPase"/>
</dbReference>
<dbReference type="SUPFAM" id="SSF52540">
    <property type="entry name" value="P-loop containing nucleoside triphosphate hydrolases"/>
    <property type="match status" value="1"/>
</dbReference>
<gene>
    <name evidence="1" type="ORF">F3S47_18845</name>
</gene>
<organism evidence="1 2">
    <name type="scientific">Histidinibacterium aquaticum</name>
    <dbReference type="NCBI Taxonomy" id="2613962"/>
    <lineage>
        <taxon>Bacteria</taxon>
        <taxon>Pseudomonadati</taxon>
        <taxon>Pseudomonadota</taxon>
        <taxon>Alphaproteobacteria</taxon>
        <taxon>Rhodobacterales</taxon>
        <taxon>Paracoccaceae</taxon>
        <taxon>Histidinibacterium</taxon>
    </lineage>
</organism>
<dbReference type="AlphaFoldDB" id="A0A5J5GAM6"/>
<keyword evidence="2" id="KW-1185">Reference proteome</keyword>